<dbReference type="PANTHER" id="PTHR45738:SF5">
    <property type="entry name" value="POLYPHOSPHOINOSITIDE PHOSPHATASE"/>
    <property type="match status" value="1"/>
</dbReference>
<accession>A0AA85JB72</accession>
<evidence type="ECO:0000313" key="6">
    <source>
        <dbReference type="Proteomes" id="UP000050795"/>
    </source>
</evidence>
<evidence type="ECO:0000256" key="2">
    <source>
        <dbReference type="ARBA" id="ARBA00022801"/>
    </source>
</evidence>
<dbReference type="PANTHER" id="PTHR45738">
    <property type="entry name" value="POLYPHOSPHOINOSITIDE PHOSPHATASE"/>
    <property type="match status" value="1"/>
</dbReference>
<dbReference type="InterPro" id="IPR002013">
    <property type="entry name" value="SAC_dom"/>
</dbReference>
<reference evidence="7" key="2">
    <citation type="submission" date="2023-11" db="UniProtKB">
        <authorList>
            <consortium name="WormBaseParasite"/>
        </authorList>
    </citation>
    <scope>IDENTIFICATION</scope>
</reference>
<proteinExistence type="predicted"/>
<reference evidence="6" key="1">
    <citation type="submission" date="2022-06" db="EMBL/GenBank/DDBJ databases">
        <authorList>
            <person name="Berger JAMES D."/>
            <person name="Berger JAMES D."/>
        </authorList>
    </citation>
    <scope>NUCLEOTIDE SEQUENCE [LARGE SCALE GENOMIC DNA]</scope>
</reference>
<evidence type="ECO:0000313" key="7">
    <source>
        <dbReference type="WBParaSite" id="TREG1_14980.1"/>
    </source>
</evidence>
<evidence type="ECO:0000256" key="3">
    <source>
        <dbReference type="ARBA" id="ARBA00023136"/>
    </source>
</evidence>
<dbReference type="AlphaFoldDB" id="A0AA85JB72"/>
<evidence type="ECO:0000256" key="4">
    <source>
        <dbReference type="SAM" id="MobiDB-lite"/>
    </source>
</evidence>
<name>A0AA85JB72_TRIRE</name>
<dbReference type="Pfam" id="PF02383">
    <property type="entry name" value="Syja_N"/>
    <property type="match status" value="1"/>
</dbReference>
<keyword evidence="2" id="KW-0378">Hydrolase</keyword>
<dbReference type="GO" id="GO:0043813">
    <property type="term" value="F:phosphatidylinositol-3,5-bisphosphate 5-phosphatase activity"/>
    <property type="evidence" value="ECO:0007669"/>
    <property type="project" value="InterPro"/>
</dbReference>
<feature type="compositionally biased region" description="Basic and acidic residues" evidence="4">
    <location>
        <begin position="998"/>
        <end position="1014"/>
    </location>
</feature>
<dbReference type="PROSITE" id="PS50275">
    <property type="entry name" value="SAC"/>
    <property type="match status" value="1"/>
</dbReference>
<keyword evidence="6" id="KW-1185">Reference proteome</keyword>
<dbReference type="Proteomes" id="UP000050795">
    <property type="component" value="Unassembled WGS sequence"/>
</dbReference>
<comment type="subcellular location">
    <subcellularLocation>
        <location evidence="1">Endomembrane system</location>
    </subcellularLocation>
</comment>
<evidence type="ECO:0000256" key="1">
    <source>
        <dbReference type="ARBA" id="ARBA00004308"/>
    </source>
</evidence>
<feature type="compositionally biased region" description="Polar residues" evidence="4">
    <location>
        <begin position="1105"/>
        <end position="1117"/>
    </location>
</feature>
<dbReference type="GO" id="GO:0046856">
    <property type="term" value="P:phosphatidylinositol dephosphorylation"/>
    <property type="evidence" value="ECO:0007669"/>
    <property type="project" value="InterPro"/>
</dbReference>
<keyword evidence="3" id="KW-0472">Membrane</keyword>
<feature type="region of interest" description="Disordered" evidence="4">
    <location>
        <begin position="998"/>
        <end position="1069"/>
    </location>
</feature>
<feature type="region of interest" description="Disordered" evidence="4">
    <location>
        <begin position="1088"/>
        <end position="1144"/>
    </location>
</feature>
<evidence type="ECO:0000259" key="5">
    <source>
        <dbReference type="PROSITE" id="PS50275"/>
    </source>
</evidence>
<dbReference type="InterPro" id="IPR043573">
    <property type="entry name" value="Fig4-like"/>
</dbReference>
<sequence length="1237" mass="141425">MEYFATTPNEHNAILSTMEVPYINWMRNISVYETPSQIYLIGSDALERHFRVLKIDRSPVPLGDDLLWMDKERIGSEATVEAETLVDRIWRLNIIEDPHIYSHSEVARLLHTIQAANRSFQSKAVNDKSDVSNSPKWSRFGSFFSKRRPQDHMSKINENVAVNPNPDISNDLSFNAKDLQQAAASALYTGSSRRSLVLAAKCHGIVGVIRFLRGYYLILITKYSVVAQLGEHQICKVEDTAMIYIPGNDFADESGYLSNNRKSHYSSKSSLNSTDLDVNTCSSEDEQQTGLFHFIKSSMGRKKLSGDEIRYLKLFSSVDLASNFYFSYTYDLSHSLQYNLEPTFLSEQQKCDHLVTLKSIPNDKFVWNWRLIPPKFRPFKSNSVTSVNDQPEWFTLLFHGSVSQIALSACGMPIMITLIARRSRHFAGRRFLKRGVNLVGDVANEVETEQIVHDTSYAFLRHGRVSSYVQMRGSVPLFWSQESSKVVVGRPPLEILRDDPYYESMGLHFASLLKRHGSPLIVLNLMKKREKRKFETTLSSGYERGIIYLSQFLPSRISRPPNSSDSFVMETIDSSPPIIYIGFDIARVQKMKRTVVLNELQPIIDNCVRRTGIYFSSSASLPISDVIFEKHRTVGFNSNQYGIIRVNCVDCLDRTNTAQFVIGRVVLGYQLYGLGFLAEPDFMDNSQIDRLLQELYDEHGDTLALQYGGSQLVHNINTYRKTKKLSSHSRDFVQTLSRYYSNKFSDWEKQCAISVFLRVFRPNLWSGTLYDFIKEHLIPRYYLNESLKSSYQLQDKLATFHSDTDQLLATVAASLSGCIWDMCSDAYLHWLDAWSRLPIHRLPLTDWCPRDLLQCLPRGMDIKQKANDFSEQCLVLPSNDIRVDWFHEFYKLSSYVRLDRFPNSQIRSAELIVEHRTDEHIISSHSSNVPLCNRICSNNTPEKQQTTQFTCPTISAMPMDLGHSICATHSFPSFTDMSNFDWTTRRNSILCKMHHDNSSANETLDHSNKTEVNKTKKWKSGKSQLSINTKKKKPGENGKKLGDDGGDDEDDDEDESSIDSDDEESMENCINIFPPGVDILRISTDSDLSPSKLRRSIDHNGESKGCSTSYSYLMSTSKRQKRKPPIAVGQLTKSKPDSEQIYSNSLSLSQTTTNTSLRNLYEDYLRTDFTKQRERIDKYHEYDLTSPNPLSSISVDKDSLEVYTKYVQMSNIDSSSIPVNSINIYKATAYLSLQLHY</sequence>
<feature type="compositionally biased region" description="Acidic residues" evidence="4">
    <location>
        <begin position="1044"/>
        <end position="1066"/>
    </location>
</feature>
<organism evidence="6 7">
    <name type="scientific">Trichobilharzia regenti</name>
    <name type="common">Nasal bird schistosome</name>
    <dbReference type="NCBI Taxonomy" id="157069"/>
    <lineage>
        <taxon>Eukaryota</taxon>
        <taxon>Metazoa</taxon>
        <taxon>Spiralia</taxon>
        <taxon>Lophotrochozoa</taxon>
        <taxon>Platyhelminthes</taxon>
        <taxon>Trematoda</taxon>
        <taxon>Digenea</taxon>
        <taxon>Strigeidida</taxon>
        <taxon>Schistosomatoidea</taxon>
        <taxon>Schistosomatidae</taxon>
        <taxon>Trichobilharzia</taxon>
    </lineage>
</organism>
<feature type="compositionally biased region" description="Basic and acidic residues" evidence="4">
    <location>
        <begin position="1034"/>
        <end position="1043"/>
    </location>
</feature>
<protein>
    <recommendedName>
        <fullName evidence="5">SAC domain-containing protein</fullName>
    </recommendedName>
</protein>
<feature type="domain" description="SAC" evidence="5">
    <location>
        <begin position="315"/>
        <end position="709"/>
    </location>
</feature>
<dbReference type="WBParaSite" id="TREG1_14980.1">
    <property type="protein sequence ID" value="TREG1_14980.1"/>
    <property type="gene ID" value="TREG1_14980"/>
</dbReference>
<dbReference type="GO" id="GO:0012505">
    <property type="term" value="C:endomembrane system"/>
    <property type="evidence" value="ECO:0007669"/>
    <property type="project" value="UniProtKB-SubCell"/>
</dbReference>